<protein>
    <submittedName>
        <fullName evidence="1">Uncharacterized protein</fullName>
    </submittedName>
</protein>
<evidence type="ECO:0000313" key="2">
    <source>
        <dbReference type="Proteomes" id="UP001214301"/>
    </source>
</evidence>
<sequence length="226" mass="24840">MSKDAYSLWLVGGTALLVAEVALPSRQYALDSLLFAQLRSDKLNGSRFADYARWYSGYREALEARGWVIPGSRSDYQPLQGSVPLTQRLTDELQARHPGLSPYLQAAIARLSQNEVQQYLRPFTLDEHGQATHVVYELGVMLPGPSLDLCGLALTTATPATQILPGAVLASSPTDKVDLRTTLATLGEQLTEVDRESLHALLERKQYAERIRNLGVLNPEGSHANL</sequence>
<dbReference type="Proteomes" id="UP001214301">
    <property type="component" value="Chromosome"/>
</dbReference>
<evidence type="ECO:0000313" key="1">
    <source>
        <dbReference type="EMBL" id="WCH99692.1"/>
    </source>
</evidence>
<dbReference type="RefSeq" id="WP_033701742.1">
    <property type="nucleotide sequence ID" value="NZ_CP116669.1"/>
</dbReference>
<reference evidence="1 2" key="1">
    <citation type="journal article" date="2020" name="Front. Microbiol.">
        <title>Toward Biorecycling: Isolation of a Soil Bacterium That Grows on a Polyurethane Oligomer and Monomer.</title>
        <authorList>
            <person name="Espinosa M.J.C."/>
            <person name="Blanco A.C."/>
            <person name="Schmidgall T."/>
            <person name="Atanasoff-Kardjalieff A.K."/>
            <person name="Kappelmeyer U."/>
            <person name="Tischler D."/>
            <person name="Pieper D.H."/>
            <person name="Heipieper H.J."/>
            <person name="Eberlein C."/>
        </authorList>
    </citation>
    <scope>NUCLEOTIDE SEQUENCE [LARGE SCALE GENOMIC DNA]</scope>
    <source>
        <strain evidence="1 2">TDA1</strain>
    </source>
</reference>
<proteinExistence type="predicted"/>
<keyword evidence="2" id="KW-1185">Reference proteome</keyword>
<dbReference type="GeneID" id="301037753"/>
<organism evidence="1 2">
    <name type="scientific">Pseudomonas capeferrum</name>
    <dbReference type="NCBI Taxonomy" id="1495066"/>
    <lineage>
        <taxon>Bacteria</taxon>
        <taxon>Pseudomonadati</taxon>
        <taxon>Pseudomonadota</taxon>
        <taxon>Gammaproteobacteria</taxon>
        <taxon>Pseudomonadales</taxon>
        <taxon>Pseudomonadaceae</taxon>
        <taxon>Pseudomonas</taxon>
    </lineage>
</organism>
<dbReference type="EMBL" id="CP116669">
    <property type="protein sequence ID" value="WCH99692.1"/>
    <property type="molecule type" value="Genomic_DNA"/>
</dbReference>
<gene>
    <name evidence="1" type="ORF">PMC74_23535</name>
</gene>
<name>A0ABY7R7B4_9PSED</name>
<accession>A0ABY7R7B4</accession>